<evidence type="ECO:0000256" key="4">
    <source>
        <dbReference type="ARBA" id="ARBA00023284"/>
    </source>
</evidence>
<evidence type="ECO:0000256" key="1">
    <source>
        <dbReference type="ARBA" id="ARBA00006347"/>
    </source>
</evidence>
<dbReference type="InterPro" id="IPR013766">
    <property type="entry name" value="Thioredoxin_domain"/>
</dbReference>
<dbReference type="GO" id="GO:0003756">
    <property type="term" value="F:protein disulfide isomerase activity"/>
    <property type="evidence" value="ECO:0007669"/>
    <property type="project" value="InterPro"/>
</dbReference>
<evidence type="ECO:0000256" key="3">
    <source>
        <dbReference type="ARBA" id="ARBA00022737"/>
    </source>
</evidence>
<comment type="similarity">
    <text evidence="1 5">Belongs to the protein disulfide isomerase family.</text>
</comment>
<dbReference type="InterPro" id="IPR005788">
    <property type="entry name" value="PDI_thioredoxin-like_dom"/>
</dbReference>
<keyword evidence="4" id="KW-0676">Redox-active center</keyword>
<evidence type="ECO:0000256" key="5">
    <source>
        <dbReference type="RuleBase" id="RU004208"/>
    </source>
</evidence>
<feature type="signal peptide" evidence="6">
    <location>
        <begin position="1"/>
        <end position="20"/>
    </location>
</feature>
<dbReference type="PANTHER" id="PTHR45672:SF3">
    <property type="entry name" value="THIOREDOXIN DOMAIN-CONTAINING PROTEIN 5"/>
    <property type="match status" value="1"/>
</dbReference>
<dbReference type="Gene3D" id="3.40.30.10">
    <property type="entry name" value="Glutaredoxin"/>
    <property type="match status" value="3"/>
</dbReference>
<feature type="domain" description="Thioredoxin" evidence="7">
    <location>
        <begin position="146"/>
        <end position="257"/>
    </location>
</feature>
<dbReference type="FunFam" id="3.40.30.10:FF:000479">
    <property type="entry name" value="Thioredoxin domain containing 5"/>
    <property type="match status" value="1"/>
</dbReference>
<evidence type="ECO:0000313" key="8">
    <source>
        <dbReference type="EMBL" id="JAB56890.1"/>
    </source>
</evidence>
<dbReference type="PROSITE" id="PS00194">
    <property type="entry name" value="THIOREDOXIN_1"/>
    <property type="match status" value="2"/>
</dbReference>
<dbReference type="InterPro" id="IPR051063">
    <property type="entry name" value="PDI"/>
</dbReference>
<proteinExistence type="evidence at transcript level"/>
<sequence>MNVILKFLIFASAFLYLAAADADSEDDVHMIKLTNDNFDDEIKTNNYFIKFYAPWCGHCQKLAPIWSELAEKLNTKSGGKVKIGKVDCTLHNDLCSQHDVTGYPTLKFFKLGAEDSNKYRGGRDFSSLVTFIEEQLGESVFDDENSVDEPPKPVSALVELTEQTFAKHVSLGKHFVKFYAPWCGHCQKLAPVWDELARTFEHDTSVKIAKIDCTQYRPICTEFDVKGYPTLLWIEDGKKIEKYSGSRAHEDLKAYVDKIIGGKADQVEKSETDKENASVVLHLTKGDFDHAIQNGVTCVKFYAPWCGHCKRLAPTWEQLAQKFIGHNVVKIGKVDCTLENNKELCTEQEVNGFPTVFIYKNGEKVSEYNGNRSLDDLYNFVSKHVSLSDKAVDHEEL</sequence>
<dbReference type="GO" id="GO:0006457">
    <property type="term" value="P:protein folding"/>
    <property type="evidence" value="ECO:0007669"/>
    <property type="project" value="TreeGrafter"/>
</dbReference>
<accession>U5ER38</accession>
<name>U5ER38_9DIPT</name>
<feature type="chain" id="PRO_5004659612" evidence="6">
    <location>
        <begin position="21"/>
        <end position="397"/>
    </location>
</feature>
<organism evidence="8">
    <name type="scientific">Corethrella appendiculata</name>
    <dbReference type="NCBI Taxonomy" id="1370023"/>
    <lineage>
        <taxon>Eukaryota</taxon>
        <taxon>Metazoa</taxon>
        <taxon>Ecdysozoa</taxon>
        <taxon>Arthropoda</taxon>
        <taxon>Hexapoda</taxon>
        <taxon>Insecta</taxon>
        <taxon>Pterygota</taxon>
        <taxon>Neoptera</taxon>
        <taxon>Endopterygota</taxon>
        <taxon>Diptera</taxon>
        <taxon>Nematocera</taxon>
        <taxon>Culicoidea</taxon>
        <taxon>Chaoboridae</taxon>
        <taxon>Corethrella</taxon>
    </lineage>
</organism>
<feature type="domain" description="Thioredoxin" evidence="7">
    <location>
        <begin position="258"/>
        <end position="386"/>
    </location>
</feature>
<keyword evidence="3" id="KW-0677">Repeat</keyword>
<feature type="domain" description="Thioredoxin" evidence="7">
    <location>
        <begin position="5"/>
        <end position="137"/>
    </location>
</feature>
<dbReference type="NCBIfam" id="TIGR01126">
    <property type="entry name" value="pdi_dom"/>
    <property type="match status" value="3"/>
</dbReference>
<dbReference type="SUPFAM" id="SSF52833">
    <property type="entry name" value="Thioredoxin-like"/>
    <property type="match status" value="3"/>
</dbReference>
<reference evidence="8" key="1">
    <citation type="journal article" date="2014" name="Insect Biochem. Mol. Biol.">
        <title>An insight into the sialome of the frog biting fly, Corethrella appendiculata.</title>
        <authorList>
            <person name="Ribeiro J.M.C."/>
            <person name="Chagas A.C."/>
            <person name="Pham V.M."/>
            <person name="Lounibos L.P."/>
            <person name="Calvo E."/>
        </authorList>
    </citation>
    <scope>NUCLEOTIDE SEQUENCE</scope>
    <source>
        <tissue evidence="8">Salivary glands</tissue>
    </source>
</reference>
<evidence type="ECO:0000259" key="7">
    <source>
        <dbReference type="PROSITE" id="PS51352"/>
    </source>
</evidence>
<dbReference type="PRINTS" id="PR00421">
    <property type="entry name" value="THIOREDOXIN"/>
</dbReference>
<evidence type="ECO:0000256" key="6">
    <source>
        <dbReference type="SAM" id="SignalP"/>
    </source>
</evidence>
<dbReference type="InterPro" id="IPR036249">
    <property type="entry name" value="Thioredoxin-like_sf"/>
</dbReference>
<protein>
    <submittedName>
        <fullName evidence="8">Putative pretaporter</fullName>
    </submittedName>
</protein>
<keyword evidence="2 6" id="KW-0732">Signal</keyword>
<dbReference type="FunFam" id="3.40.30.10:FF:000398">
    <property type="entry name" value="Thioredoxin domain-containing protein"/>
    <property type="match status" value="1"/>
</dbReference>
<evidence type="ECO:0000256" key="2">
    <source>
        <dbReference type="ARBA" id="ARBA00022729"/>
    </source>
</evidence>
<dbReference type="GO" id="GO:0005783">
    <property type="term" value="C:endoplasmic reticulum"/>
    <property type="evidence" value="ECO:0007669"/>
    <property type="project" value="TreeGrafter"/>
</dbReference>
<dbReference type="PANTHER" id="PTHR45672">
    <property type="entry name" value="PROTEIN DISULFIDE-ISOMERASE C17H9.14C-RELATED"/>
    <property type="match status" value="1"/>
</dbReference>
<dbReference type="AlphaFoldDB" id="U5ER38"/>
<dbReference type="Pfam" id="PF00085">
    <property type="entry name" value="Thioredoxin"/>
    <property type="match status" value="3"/>
</dbReference>
<dbReference type="InterPro" id="IPR017937">
    <property type="entry name" value="Thioredoxin_CS"/>
</dbReference>
<dbReference type="EMBL" id="GANO01002981">
    <property type="protein sequence ID" value="JAB56890.1"/>
    <property type="molecule type" value="mRNA"/>
</dbReference>
<dbReference type="PROSITE" id="PS51352">
    <property type="entry name" value="THIOREDOXIN_2"/>
    <property type="match status" value="3"/>
</dbReference>